<feature type="transmembrane region" description="Helical" evidence="5">
    <location>
        <begin position="819"/>
        <end position="837"/>
    </location>
</feature>
<evidence type="ECO:0000313" key="7">
    <source>
        <dbReference type="EMBL" id="TXB60551.1"/>
    </source>
</evidence>
<evidence type="ECO:0000313" key="8">
    <source>
        <dbReference type="Proteomes" id="UP000321580"/>
    </source>
</evidence>
<dbReference type="InterPro" id="IPR003594">
    <property type="entry name" value="HATPase_dom"/>
</dbReference>
<feature type="transmembrane region" description="Helical" evidence="5">
    <location>
        <begin position="27"/>
        <end position="49"/>
    </location>
</feature>
<dbReference type="Pfam" id="PF02518">
    <property type="entry name" value="HATPase_c"/>
    <property type="match status" value="1"/>
</dbReference>
<dbReference type="InterPro" id="IPR036890">
    <property type="entry name" value="HATPase_C_sf"/>
</dbReference>
<proteinExistence type="predicted"/>
<dbReference type="CDD" id="cd00082">
    <property type="entry name" value="HisKA"/>
    <property type="match status" value="1"/>
</dbReference>
<dbReference type="SMART" id="SM00387">
    <property type="entry name" value="HATPase_c"/>
    <property type="match status" value="1"/>
</dbReference>
<dbReference type="PROSITE" id="PS50109">
    <property type="entry name" value="HIS_KIN"/>
    <property type="match status" value="1"/>
</dbReference>
<reference evidence="7 8" key="1">
    <citation type="submission" date="2019-08" db="EMBL/GenBank/DDBJ databases">
        <title>Genome of Phaeodactylibacter luteus.</title>
        <authorList>
            <person name="Bowman J.P."/>
        </authorList>
    </citation>
    <scope>NUCLEOTIDE SEQUENCE [LARGE SCALE GENOMIC DNA]</scope>
    <source>
        <strain evidence="7 8">KCTC 42180</strain>
    </source>
</reference>
<keyword evidence="8" id="KW-1185">Reference proteome</keyword>
<dbReference type="PANTHER" id="PTHR43547">
    <property type="entry name" value="TWO-COMPONENT HISTIDINE KINASE"/>
    <property type="match status" value="1"/>
</dbReference>
<name>A0A5C6RFU4_9BACT</name>
<keyword evidence="5" id="KW-1133">Transmembrane helix</keyword>
<dbReference type="SUPFAM" id="SSF63829">
    <property type="entry name" value="Calcium-dependent phosphotriesterase"/>
    <property type="match status" value="1"/>
</dbReference>
<sequence length="1159" mass="129844">MFKQEQGLRVAGEICGLEQEKRDRVHAIALFIGKCLRYMAFALIFFGAFRAEAQLFRQQTETEDLLISVAYWNKKSGLPHWLVSGMFQDSRGYIWMQNQAYLSRFDGQEAQVFDTLDIAGRYPHAFFAEDPNGYIWHYHYDGSGALQIIDPSTFRAVPFEAYVGASSPLAGRAVNRSDDIWLFSVAQQVYLFSREQKKMWLFDGQWRLVYEDRSGRSYAELFVLPAPEGRFWAVDVLSTIALVDGGGQMLRGFSGYDWDGHQLYYADQELYAYAVEEGVAAPHRARSLLDGSPLPGRHESSLTWLPKGFGGVWADFMPHSAVYYSPEGWHHSKPMVFSPEDGKRGKGILEVTGEALQQELSVYLVHTLRARMVCNYRSAGDLGNTVRFLPIKQGGFLQVEMSPKRFKAHGLGTSFRSLCWTNSAQLLATTATTTEQLHVYDPQQAAFAIYPMPYWPFQVACLQSGLWASGNSTGIQQLGEGLKLGKRYDDCPAEAKAGFHEKRGLISVGDSLIWYGTQWGIFELDLRTEQAKSILSDGRQCYWLHKDKNGQHWAGLSEGVYHVESATSFLDTSARRVEHIYEAADGTFWLSTSKGLLHWKPFGDSFQVFGKAQGLLSEELHAAYPDSLGRLWLSSNNGIIAFDTATYAVRNFTVADGLPANEYNYLAHARGADGRLYFGGINGIAAFKPEEFTSLPQGSRHQVHLEAVQQLDSKGRVASLSTRYLPASSDAVEITASCVQAAFRLSMPYFHAQPLRFQWRIPGVSPVWADFDIRQPIMVSGLPQGGGALEVRVRPVADPQAAEVYRFPYFKHEHWHQHAGVQVFALLLLITGGLLWLRWRAKRLQKRNQELEHEVQNRTNALEQKAETIRSQKERLEQIDQAKTQLFNNISHEFRTPLAIVKASVENLKSEGKGSGRTLEDVEQQISALNTMLDEVMDLSKLQMGALENKPVPVLWNAFLERATAMFDGLARLRQIDYRLEILPAEEHYVSIDAPKVERILANLIGNALKFTPEVGRVWIKSELQGGRLQVVVADTGPGIPVSEQSQIFERYQQGRAAGHSPQPGFGIGLALCREYARLLNGKLWVESTPGKGAAFFLELPVERLSREAALQMGCCPQAVPAAVEAPTAALAKAQPEASRHHVLVVEDHPVMLKLLGRE</sequence>
<dbReference type="RefSeq" id="WP_147169497.1">
    <property type="nucleotide sequence ID" value="NZ_VOOR01000077.1"/>
</dbReference>
<dbReference type="InterPro" id="IPR011044">
    <property type="entry name" value="Quino_amine_DH_bsu"/>
</dbReference>
<feature type="domain" description="Histidine kinase" evidence="6">
    <location>
        <begin position="889"/>
        <end position="1104"/>
    </location>
</feature>
<evidence type="ECO:0000259" key="6">
    <source>
        <dbReference type="PROSITE" id="PS50109"/>
    </source>
</evidence>
<dbReference type="EC" id="2.7.13.3" evidence="2"/>
<feature type="non-terminal residue" evidence="7">
    <location>
        <position position="1159"/>
    </location>
</feature>
<keyword evidence="4" id="KW-0175">Coiled coil</keyword>
<keyword evidence="5" id="KW-0472">Membrane</keyword>
<dbReference type="InterPro" id="IPR015943">
    <property type="entry name" value="WD40/YVTN_repeat-like_dom_sf"/>
</dbReference>
<dbReference type="InterPro" id="IPR003661">
    <property type="entry name" value="HisK_dim/P_dom"/>
</dbReference>
<dbReference type="Pfam" id="PF00512">
    <property type="entry name" value="HisKA"/>
    <property type="match status" value="1"/>
</dbReference>
<evidence type="ECO:0000256" key="2">
    <source>
        <dbReference type="ARBA" id="ARBA00012438"/>
    </source>
</evidence>
<dbReference type="InterPro" id="IPR036097">
    <property type="entry name" value="HisK_dim/P_sf"/>
</dbReference>
<keyword evidence="3" id="KW-0597">Phosphoprotein</keyword>
<evidence type="ECO:0000256" key="1">
    <source>
        <dbReference type="ARBA" id="ARBA00000085"/>
    </source>
</evidence>
<dbReference type="SUPFAM" id="SSF55874">
    <property type="entry name" value="ATPase domain of HSP90 chaperone/DNA topoisomerase II/histidine kinase"/>
    <property type="match status" value="1"/>
</dbReference>
<dbReference type="Proteomes" id="UP000321580">
    <property type="component" value="Unassembled WGS sequence"/>
</dbReference>
<dbReference type="AlphaFoldDB" id="A0A5C6RFU4"/>
<gene>
    <name evidence="7" type="ORF">FRY97_20510</name>
</gene>
<feature type="coiled-coil region" evidence="4">
    <location>
        <begin position="834"/>
        <end position="889"/>
    </location>
</feature>
<dbReference type="OrthoDB" id="9810447at2"/>
<dbReference type="PANTHER" id="PTHR43547:SF2">
    <property type="entry name" value="HYBRID SIGNAL TRANSDUCTION HISTIDINE KINASE C"/>
    <property type="match status" value="1"/>
</dbReference>
<dbReference type="InterPro" id="IPR005467">
    <property type="entry name" value="His_kinase_dom"/>
</dbReference>
<dbReference type="PRINTS" id="PR00344">
    <property type="entry name" value="BCTRLSENSOR"/>
</dbReference>
<dbReference type="Gene3D" id="3.30.565.10">
    <property type="entry name" value="Histidine kinase-like ATPase, C-terminal domain"/>
    <property type="match status" value="1"/>
</dbReference>
<organism evidence="7 8">
    <name type="scientific">Phaeodactylibacter luteus</name>
    <dbReference type="NCBI Taxonomy" id="1564516"/>
    <lineage>
        <taxon>Bacteria</taxon>
        <taxon>Pseudomonadati</taxon>
        <taxon>Bacteroidota</taxon>
        <taxon>Saprospiria</taxon>
        <taxon>Saprospirales</taxon>
        <taxon>Haliscomenobacteraceae</taxon>
        <taxon>Phaeodactylibacter</taxon>
    </lineage>
</organism>
<comment type="catalytic activity">
    <reaction evidence="1">
        <text>ATP + protein L-histidine = ADP + protein N-phospho-L-histidine.</text>
        <dbReference type="EC" id="2.7.13.3"/>
    </reaction>
</comment>
<evidence type="ECO:0000256" key="5">
    <source>
        <dbReference type="SAM" id="Phobius"/>
    </source>
</evidence>
<dbReference type="CDD" id="cd00075">
    <property type="entry name" value="HATPase"/>
    <property type="match status" value="1"/>
</dbReference>
<dbReference type="InterPro" id="IPR004358">
    <property type="entry name" value="Sig_transdc_His_kin-like_C"/>
</dbReference>
<evidence type="ECO:0000256" key="4">
    <source>
        <dbReference type="SAM" id="Coils"/>
    </source>
</evidence>
<dbReference type="SUPFAM" id="SSF50969">
    <property type="entry name" value="YVTN repeat-like/Quinoprotein amine dehydrogenase"/>
    <property type="match status" value="1"/>
</dbReference>
<dbReference type="SMART" id="SM00388">
    <property type="entry name" value="HisKA"/>
    <property type="match status" value="1"/>
</dbReference>
<dbReference type="SUPFAM" id="SSF47384">
    <property type="entry name" value="Homodimeric domain of signal transducing histidine kinase"/>
    <property type="match status" value="1"/>
</dbReference>
<dbReference type="EMBL" id="VOOR01000077">
    <property type="protein sequence ID" value="TXB60551.1"/>
    <property type="molecule type" value="Genomic_DNA"/>
</dbReference>
<dbReference type="Gene3D" id="2.130.10.10">
    <property type="entry name" value="YVTN repeat-like/Quinoprotein amine dehydrogenase"/>
    <property type="match status" value="2"/>
</dbReference>
<dbReference type="GO" id="GO:0000155">
    <property type="term" value="F:phosphorelay sensor kinase activity"/>
    <property type="evidence" value="ECO:0007669"/>
    <property type="project" value="InterPro"/>
</dbReference>
<evidence type="ECO:0000256" key="3">
    <source>
        <dbReference type="ARBA" id="ARBA00022553"/>
    </source>
</evidence>
<dbReference type="Gene3D" id="1.10.287.130">
    <property type="match status" value="1"/>
</dbReference>
<accession>A0A5C6RFU4</accession>
<comment type="caution">
    <text evidence="7">The sequence shown here is derived from an EMBL/GenBank/DDBJ whole genome shotgun (WGS) entry which is preliminary data.</text>
</comment>
<protein>
    <recommendedName>
        <fullName evidence="2">histidine kinase</fullName>
        <ecNumber evidence="2">2.7.13.3</ecNumber>
    </recommendedName>
</protein>
<keyword evidence="5" id="KW-0812">Transmembrane</keyword>